<feature type="domain" description="BEN" evidence="2">
    <location>
        <begin position="201"/>
        <end position="293"/>
    </location>
</feature>
<name>A0A7E4ZZP3_PANRE</name>
<dbReference type="AlphaFoldDB" id="A0A7E4ZZP3"/>
<accession>A0A7E4ZZP3</accession>
<evidence type="ECO:0000313" key="3">
    <source>
        <dbReference type="Proteomes" id="UP000492821"/>
    </source>
</evidence>
<feature type="compositionally biased region" description="Polar residues" evidence="1">
    <location>
        <begin position="154"/>
        <end position="175"/>
    </location>
</feature>
<reference evidence="4" key="2">
    <citation type="submission" date="2020-10" db="UniProtKB">
        <authorList>
            <consortium name="WormBaseParasite"/>
        </authorList>
    </citation>
    <scope>IDENTIFICATION</scope>
</reference>
<protein>
    <submittedName>
        <fullName evidence="4">BEN domain-containing protein</fullName>
    </submittedName>
</protein>
<dbReference type="GO" id="GO:0003677">
    <property type="term" value="F:DNA binding"/>
    <property type="evidence" value="ECO:0007669"/>
    <property type="project" value="InterPro"/>
</dbReference>
<reference evidence="3" key="1">
    <citation type="journal article" date="2013" name="Genetics">
        <title>The draft genome and transcriptome of Panagrellus redivivus are shaped by the harsh demands of a free-living lifestyle.</title>
        <authorList>
            <person name="Srinivasan J."/>
            <person name="Dillman A.R."/>
            <person name="Macchietto M.G."/>
            <person name="Heikkinen L."/>
            <person name="Lakso M."/>
            <person name="Fracchia K.M."/>
            <person name="Antoshechkin I."/>
            <person name="Mortazavi A."/>
            <person name="Wong G."/>
            <person name="Sternberg P.W."/>
        </authorList>
    </citation>
    <scope>NUCLEOTIDE SEQUENCE [LARGE SCALE GENOMIC DNA]</scope>
    <source>
        <strain evidence="3">MT8872</strain>
    </source>
</reference>
<dbReference type="InterPro" id="IPR018379">
    <property type="entry name" value="BEN_domain"/>
</dbReference>
<feature type="region of interest" description="Disordered" evidence="1">
    <location>
        <begin position="154"/>
        <end position="203"/>
    </location>
</feature>
<evidence type="ECO:0000259" key="2">
    <source>
        <dbReference type="PROSITE" id="PS51457"/>
    </source>
</evidence>
<keyword evidence="3" id="KW-1185">Reference proteome</keyword>
<organism evidence="3 4">
    <name type="scientific">Panagrellus redivivus</name>
    <name type="common">Microworm</name>
    <dbReference type="NCBI Taxonomy" id="6233"/>
    <lineage>
        <taxon>Eukaryota</taxon>
        <taxon>Metazoa</taxon>
        <taxon>Ecdysozoa</taxon>
        <taxon>Nematoda</taxon>
        <taxon>Chromadorea</taxon>
        <taxon>Rhabditida</taxon>
        <taxon>Tylenchina</taxon>
        <taxon>Panagrolaimomorpha</taxon>
        <taxon>Panagrolaimoidea</taxon>
        <taxon>Panagrolaimidae</taxon>
        <taxon>Panagrellus</taxon>
    </lineage>
</organism>
<sequence length="382" mass="42742">MQLKEMFFIVFFPETRHWTVLEAASLGANAENCKPGTKINLLYPVRRQPFEAVVKGVSEIRDEAEKLLEELAGSCTDELPPQQSEILGPNFVTADMFSTYMSQVVQCLKEISNSSNQNFDACVKEMSKIKEAVIRDKDGVENYAVDSPDMAITNMMSTNKGQQGQKSNPSSSAPSMQMPRSGWASTSNIVQPAPPPEEEIGRPTWEFASKEKIDEVFEDSDNYKIFARKISYAIFDENEQKLKINERNKKKVSELRKIIKLKYGSDRREFDDMIWRTCKNAVNNTTYNEAKRRKRHPELATTTGNGDNCAFQRLGGVMPDNGNNIPTSSGGDGSVSGPAAKRMLYTDESAPITVSTDATVVAVTSRLKTEPISEVSYEYQDF</sequence>
<evidence type="ECO:0000313" key="4">
    <source>
        <dbReference type="WBParaSite" id="Pan_g5048.t1"/>
    </source>
</evidence>
<dbReference type="WBParaSite" id="Pan_g5048.t1">
    <property type="protein sequence ID" value="Pan_g5048.t1"/>
    <property type="gene ID" value="Pan_g5048"/>
</dbReference>
<dbReference type="Proteomes" id="UP000492821">
    <property type="component" value="Unassembled WGS sequence"/>
</dbReference>
<evidence type="ECO:0000256" key="1">
    <source>
        <dbReference type="SAM" id="MobiDB-lite"/>
    </source>
</evidence>
<proteinExistence type="predicted"/>
<dbReference type="PROSITE" id="PS51457">
    <property type="entry name" value="BEN"/>
    <property type="match status" value="1"/>
</dbReference>